<evidence type="ECO:0000256" key="4">
    <source>
        <dbReference type="ARBA" id="ARBA00011245"/>
    </source>
</evidence>
<dbReference type="PANTHER" id="PTHR11406">
    <property type="entry name" value="PHOSPHOGLYCERATE KINASE"/>
    <property type="match status" value="1"/>
</dbReference>
<comment type="catalytic activity">
    <reaction evidence="1 13 16">
        <text>(2R)-3-phosphoglycerate + ATP = (2R)-3-phospho-glyceroyl phosphate + ADP</text>
        <dbReference type="Rhea" id="RHEA:14801"/>
        <dbReference type="ChEBI" id="CHEBI:30616"/>
        <dbReference type="ChEBI" id="CHEBI:57604"/>
        <dbReference type="ChEBI" id="CHEBI:58272"/>
        <dbReference type="ChEBI" id="CHEBI:456216"/>
        <dbReference type="EC" id="2.7.2.3"/>
    </reaction>
</comment>
<keyword evidence="18" id="KW-1185">Reference proteome</keyword>
<comment type="caution">
    <text evidence="13">Lacks conserved residue(s) required for the propagation of feature annotation.</text>
</comment>
<dbReference type="InterPro" id="IPR015911">
    <property type="entry name" value="Phosphoglycerate_kinase_CS"/>
</dbReference>
<evidence type="ECO:0000256" key="8">
    <source>
        <dbReference type="ARBA" id="ARBA00022679"/>
    </source>
</evidence>
<gene>
    <name evidence="13" type="primary">pgk</name>
    <name evidence="17" type="ORF">DEALK_14880</name>
</gene>
<protein>
    <recommendedName>
        <fullName evidence="6 13">Phosphoglycerate kinase</fullName>
        <ecNumber evidence="5 13">2.7.2.3</ecNumber>
    </recommendedName>
</protein>
<evidence type="ECO:0000256" key="1">
    <source>
        <dbReference type="ARBA" id="ARBA00000642"/>
    </source>
</evidence>
<accession>A0A0W0GJE0</accession>
<dbReference type="UniPathway" id="UPA00109">
    <property type="reaction ID" value="UER00185"/>
</dbReference>
<dbReference type="InterPro" id="IPR001576">
    <property type="entry name" value="Phosphoglycerate_kinase"/>
</dbReference>
<evidence type="ECO:0000256" key="15">
    <source>
        <dbReference type="PIRSR" id="PIRSR000724-2"/>
    </source>
</evidence>
<evidence type="ECO:0000256" key="16">
    <source>
        <dbReference type="RuleBase" id="RU000532"/>
    </source>
</evidence>
<comment type="subunit">
    <text evidence="4 13">Monomer.</text>
</comment>
<organism evidence="17 18">
    <name type="scientific">Dehalogenimonas alkenigignens</name>
    <dbReference type="NCBI Taxonomy" id="1217799"/>
    <lineage>
        <taxon>Bacteria</taxon>
        <taxon>Bacillati</taxon>
        <taxon>Chloroflexota</taxon>
        <taxon>Dehalococcoidia</taxon>
        <taxon>Dehalococcoidales</taxon>
        <taxon>Dehalococcoidaceae</taxon>
        <taxon>Dehalogenimonas</taxon>
    </lineage>
</organism>
<dbReference type="AlphaFoldDB" id="A0A0W0GJE0"/>
<name>A0A0W0GJE0_9CHLR</name>
<proteinExistence type="inferred from homology"/>
<feature type="binding site" evidence="13 15">
    <location>
        <position position="324"/>
    </location>
    <ligand>
        <name>ATP</name>
        <dbReference type="ChEBI" id="CHEBI:30616"/>
    </ligand>
</feature>
<dbReference type="FunFam" id="3.40.50.1260:FF:000031">
    <property type="entry name" value="Phosphoglycerate kinase 1"/>
    <property type="match status" value="1"/>
</dbReference>
<dbReference type="RefSeq" id="WP_058439592.1">
    <property type="nucleotide sequence ID" value="NZ_KQ758903.1"/>
</dbReference>
<feature type="binding site" evidence="13">
    <location>
        <position position="119"/>
    </location>
    <ligand>
        <name>substrate</name>
    </ligand>
</feature>
<keyword evidence="8 13" id="KW-0808">Transferase</keyword>
<evidence type="ECO:0000256" key="5">
    <source>
        <dbReference type="ARBA" id="ARBA00013061"/>
    </source>
</evidence>
<comment type="caution">
    <text evidence="17">The sequence shown here is derived from an EMBL/GenBank/DDBJ whole genome shotgun (WGS) entry which is preliminary data.</text>
</comment>
<dbReference type="GO" id="GO:0043531">
    <property type="term" value="F:ADP binding"/>
    <property type="evidence" value="ECO:0007669"/>
    <property type="project" value="TreeGrafter"/>
</dbReference>
<comment type="subcellular location">
    <subcellularLocation>
        <location evidence="13">Cytoplasm</location>
    </subcellularLocation>
</comment>
<feature type="binding site" evidence="13 14">
    <location>
        <begin position="60"/>
        <end position="63"/>
    </location>
    <ligand>
        <name>substrate</name>
    </ligand>
</feature>
<evidence type="ECO:0000256" key="6">
    <source>
        <dbReference type="ARBA" id="ARBA00016471"/>
    </source>
</evidence>
<dbReference type="InterPro" id="IPR015824">
    <property type="entry name" value="Phosphoglycerate_kinase_N"/>
</dbReference>
<feature type="binding site" evidence="13 15">
    <location>
        <position position="202"/>
    </location>
    <ligand>
        <name>ATP</name>
        <dbReference type="ChEBI" id="CHEBI:30616"/>
    </ligand>
</feature>
<keyword evidence="11 13" id="KW-0067">ATP-binding</keyword>
<feature type="binding site" evidence="14">
    <location>
        <position position="152"/>
    </location>
    <ligand>
        <name>(2R)-3-phosphoglycerate</name>
        <dbReference type="ChEBI" id="CHEBI:58272"/>
    </ligand>
</feature>
<evidence type="ECO:0000256" key="10">
    <source>
        <dbReference type="ARBA" id="ARBA00022777"/>
    </source>
</evidence>
<keyword evidence="7 13" id="KW-0963">Cytoplasm</keyword>
<evidence type="ECO:0000256" key="2">
    <source>
        <dbReference type="ARBA" id="ARBA00004838"/>
    </source>
</evidence>
<dbReference type="PRINTS" id="PR00477">
    <property type="entry name" value="PHGLYCKINASE"/>
</dbReference>
<keyword evidence="12 13" id="KW-0324">Glycolysis</keyword>
<dbReference type="Proteomes" id="UP000053947">
    <property type="component" value="Unassembled WGS sequence"/>
</dbReference>
<dbReference type="OrthoDB" id="9808460at2"/>
<evidence type="ECO:0000256" key="3">
    <source>
        <dbReference type="ARBA" id="ARBA00008982"/>
    </source>
</evidence>
<dbReference type="PANTHER" id="PTHR11406:SF23">
    <property type="entry name" value="PHOSPHOGLYCERATE KINASE 1, CHLOROPLASTIC-RELATED"/>
    <property type="match status" value="1"/>
</dbReference>
<dbReference type="Pfam" id="PF00162">
    <property type="entry name" value="PGK"/>
    <property type="match status" value="1"/>
</dbReference>
<dbReference type="GO" id="GO:0004618">
    <property type="term" value="F:phosphoglycerate kinase activity"/>
    <property type="evidence" value="ECO:0007669"/>
    <property type="project" value="UniProtKB-UniRule"/>
</dbReference>
<dbReference type="PROSITE" id="PS00111">
    <property type="entry name" value="PGLYCERATE_KINASE"/>
    <property type="match status" value="1"/>
</dbReference>
<dbReference type="GO" id="GO:0005829">
    <property type="term" value="C:cytosol"/>
    <property type="evidence" value="ECO:0007669"/>
    <property type="project" value="TreeGrafter"/>
</dbReference>
<dbReference type="HAMAP" id="MF_00145">
    <property type="entry name" value="Phosphoglyc_kinase"/>
    <property type="match status" value="1"/>
</dbReference>
<reference evidence="17 18" key="1">
    <citation type="submission" date="2015-06" db="EMBL/GenBank/DDBJ databases">
        <title>Genome sequence of the organohalide-respiring Dehalogenimonas alkenigignens type strain (IP3-3T).</title>
        <authorList>
            <person name="Key T.A."/>
            <person name="Richmond D.P."/>
            <person name="Bowman K.S."/>
            <person name="Cho Y.-J."/>
            <person name="Chun J."/>
            <person name="da Costa M.S."/>
            <person name="Rainey F.A."/>
            <person name="Moe W.M."/>
        </authorList>
    </citation>
    <scope>NUCLEOTIDE SEQUENCE [LARGE SCALE GENOMIC DNA]</scope>
    <source>
        <strain evidence="17 18">IP3-3</strain>
    </source>
</reference>
<dbReference type="GO" id="GO:0006094">
    <property type="term" value="P:gluconeogenesis"/>
    <property type="evidence" value="ECO:0007669"/>
    <property type="project" value="TreeGrafter"/>
</dbReference>
<evidence type="ECO:0000256" key="9">
    <source>
        <dbReference type="ARBA" id="ARBA00022741"/>
    </source>
</evidence>
<dbReference type="PATRIC" id="fig|1217799.6.peg.1536"/>
<feature type="binding site" evidence="13">
    <location>
        <position position="152"/>
    </location>
    <ligand>
        <name>substrate</name>
    </ligand>
</feature>
<dbReference type="STRING" id="1217799.DEALK_14880"/>
<dbReference type="SUPFAM" id="SSF53748">
    <property type="entry name" value="Phosphoglycerate kinase"/>
    <property type="match status" value="1"/>
</dbReference>
<keyword evidence="10 13" id="KW-0418">Kinase</keyword>
<evidence type="ECO:0000256" key="13">
    <source>
        <dbReference type="HAMAP-Rule" id="MF_00145"/>
    </source>
</evidence>
<feature type="binding site" evidence="13">
    <location>
        <position position="37"/>
    </location>
    <ligand>
        <name>substrate</name>
    </ligand>
</feature>
<keyword evidence="9 13" id="KW-0547">Nucleotide-binding</keyword>
<sequence length="395" mass="42997">MDRMTVRDVDVKGKRVLVRVDFNVPLNPNGSISDDGRIRAAIPTLEYLVEQGAKVIIVSHLGRPDGKSIPSMSLEVTGERLSELIRHPVRFIDKCIGPEVESGVNSMADGDILLLENLRFHSEEETNDPEFSARLARFADIFVDDAFGTAHRKHASIVGITRHLPSVAGLLLEKELNSLGHILEKPVRPFCVLFGGAKIADKVKLLENVMDKVDVILVGGGMAATFLKANNYIVGKSIVDEKGLELAAKIMAKAAQHNIRLLLPRDVVVTGDLTPEARGICVQVENIPPLGKIVDIGLLTINQFTRELERCRTVFWNGPMGIYEMPQFSEGTKCMADVISRLHATTIIGGGSTAEIVAELKLADKMSFVSTGGGASMQYLSGENLPGVEALMRKL</sequence>
<dbReference type="FunFam" id="3.40.50.1260:FF:000006">
    <property type="entry name" value="Phosphoglycerate kinase"/>
    <property type="match status" value="1"/>
</dbReference>
<evidence type="ECO:0000256" key="12">
    <source>
        <dbReference type="ARBA" id="ARBA00023152"/>
    </source>
</evidence>
<dbReference type="GO" id="GO:0005524">
    <property type="term" value="F:ATP binding"/>
    <property type="evidence" value="ECO:0007669"/>
    <property type="project" value="UniProtKB-KW"/>
</dbReference>
<dbReference type="GO" id="GO:0006096">
    <property type="term" value="P:glycolytic process"/>
    <property type="evidence" value="ECO:0007669"/>
    <property type="project" value="UniProtKB-UniRule"/>
</dbReference>
<evidence type="ECO:0000256" key="14">
    <source>
        <dbReference type="PIRSR" id="PIRSR000724-1"/>
    </source>
</evidence>
<feature type="binding site" evidence="14">
    <location>
        <position position="119"/>
    </location>
    <ligand>
        <name>(2R)-3-phosphoglycerate</name>
        <dbReference type="ChEBI" id="CHEBI:58272"/>
    </ligand>
</feature>
<evidence type="ECO:0000256" key="11">
    <source>
        <dbReference type="ARBA" id="ARBA00022840"/>
    </source>
</evidence>
<evidence type="ECO:0000313" key="17">
    <source>
        <dbReference type="EMBL" id="KTB48642.1"/>
    </source>
</evidence>
<comment type="pathway">
    <text evidence="2 13">Carbohydrate degradation; glycolysis; pyruvate from D-glyceraldehyde 3-phosphate: step 2/5.</text>
</comment>
<feature type="binding site" evidence="14">
    <location>
        <position position="37"/>
    </location>
    <ligand>
        <name>(2R)-3-phosphoglycerate</name>
        <dbReference type="ChEBI" id="CHEBI:58272"/>
    </ligand>
</feature>
<dbReference type="PIRSF" id="PIRSF000724">
    <property type="entry name" value="Pgk"/>
    <property type="match status" value="1"/>
</dbReference>
<dbReference type="EC" id="2.7.2.3" evidence="5 13"/>
<feature type="binding site" evidence="13 14">
    <location>
        <begin position="21"/>
        <end position="23"/>
    </location>
    <ligand>
        <name>substrate</name>
    </ligand>
</feature>
<evidence type="ECO:0000256" key="7">
    <source>
        <dbReference type="ARBA" id="ARBA00022490"/>
    </source>
</evidence>
<comment type="similarity">
    <text evidence="3 13 16">Belongs to the phosphoglycerate kinase family.</text>
</comment>
<dbReference type="EMBL" id="LFDV01000002">
    <property type="protein sequence ID" value="KTB48642.1"/>
    <property type="molecule type" value="Genomic_DNA"/>
</dbReference>
<dbReference type="Gene3D" id="3.40.50.1260">
    <property type="entry name" value="Phosphoglycerate kinase, N-terminal domain"/>
    <property type="match status" value="2"/>
</dbReference>
<evidence type="ECO:0000313" key="18">
    <source>
        <dbReference type="Proteomes" id="UP000053947"/>
    </source>
</evidence>
<dbReference type="InterPro" id="IPR036043">
    <property type="entry name" value="Phosphoglycerate_kinase_sf"/>
</dbReference>